<dbReference type="InterPro" id="IPR011989">
    <property type="entry name" value="ARM-like"/>
</dbReference>
<proteinExistence type="predicted"/>
<comment type="caution">
    <text evidence="2">The sequence shown here is derived from an EMBL/GenBank/DDBJ whole genome shotgun (WGS) entry which is preliminary data.</text>
</comment>
<dbReference type="Gene3D" id="1.25.10.10">
    <property type="entry name" value="Leucine-rich Repeat Variant"/>
    <property type="match status" value="1"/>
</dbReference>
<evidence type="ECO:0000256" key="1">
    <source>
        <dbReference type="SAM" id="MobiDB-lite"/>
    </source>
</evidence>
<sequence length="259" mass="27284">MTPAPTPPAEPGQPAEPAEPGPVWTPLTRAAAVDRATGLAWLSGLGHNRAAPAGLLLRLLDAGEHHFLDRDDLPDGVLDAAIAHPDRRVRMGAAESGRLSPAQWERLIAATPGAALRELFAELAEGPGRPRNHPRFPRQGLLRLAADPNPRLRALALDDPAATAAHVERAAADPDPAVRRAAAADRRLAPATAAVLAADPDSGVRHFARVNPALPPEDLVVLLLDPRRADTAARNPAIPAAVLHRMADLAIPHAAVPRR</sequence>
<dbReference type="Proteomes" id="UP000263377">
    <property type="component" value="Unassembled WGS sequence"/>
</dbReference>
<keyword evidence="3" id="KW-1185">Reference proteome</keyword>
<dbReference type="AlphaFoldDB" id="A0A372ZMP0"/>
<feature type="compositionally biased region" description="Pro residues" evidence="1">
    <location>
        <begin position="1"/>
        <end position="11"/>
    </location>
</feature>
<feature type="compositionally biased region" description="Low complexity" evidence="1">
    <location>
        <begin position="12"/>
        <end position="22"/>
    </location>
</feature>
<gene>
    <name evidence="2" type="ORF">DR950_00710</name>
</gene>
<protein>
    <recommendedName>
        <fullName evidence="4">Leucine rich repeat variant</fullName>
    </recommendedName>
</protein>
<dbReference type="RefSeq" id="WP_117484958.1">
    <property type="nucleotide sequence ID" value="NZ_QVIG01000001.1"/>
</dbReference>
<evidence type="ECO:0008006" key="4">
    <source>
        <dbReference type="Google" id="ProtNLM"/>
    </source>
</evidence>
<feature type="region of interest" description="Disordered" evidence="1">
    <location>
        <begin position="1"/>
        <end position="23"/>
    </location>
</feature>
<dbReference type="EMBL" id="QVIG01000001">
    <property type="protein sequence ID" value="RGD56507.1"/>
    <property type="molecule type" value="Genomic_DNA"/>
</dbReference>
<evidence type="ECO:0000313" key="3">
    <source>
        <dbReference type="Proteomes" id="UP000263377"/>
    </source>
</evidence>
<reference evidence="2 3" key="1">
    <citation type="submission" date="2018-08" db="EMBL/GenBank/DDBJ databases">
        <title>Diversity &amp; Physiological Properties of Lignin-Decomposing Actinobacteria from Soil.</title>
        <authorList>
            <person name="Roh S.G."/>
            <person name="Kim S.B."/>
        </authorList>
    </citation>
    <scope>NUCLEOTIDE SEQUENCE [LARGE SCALE GENOMIC DNA]</scope>
    <source>
        <strain evidence="2 3">MMS17-GH009</strain>
    </source>
</reference>
<name>A0A372ZMP0_9ACTN</name>
<accession>A0A372ZMP0</accession>
<organism evidence="2 3">
    <name type="scientific">Kitasatospora xanthocidica</name>
    <dbReference type="NCBI Taxonomy" id="83382"/>
    <lineage>
        <taxon>Bacteria</taxon>
        <taxon>Bacillati</taxon>
        <taxon>Actinomycetota</taxon>
        <taxon>Actinomycetes</taxon>
        <taxon>Kitasatosporales</taxon>
        <taxon>Streptomycetaceae</taxon>
        <taxon>Kitasatospora</taxon>
    </lineage>
</organism>
<dbReference type="SUPFAM" id="SSF48371">
    <property type="entry name" value="ARM repeat"/>
    <property type="match status" value="1"/>
</dbReference>
<dbReference type="InterPro" id="IPR016024">
    <property type="entry name" value="ARM-type_fold"/>
</dbReference>
<evidence type="ECO:0000313" key="2">
    <source>
        <dbReference type="EMBL" id="RGD56507.1"/>
    </source>
</evidence>